<reference evidence="10" key="1">
    <citation type="submission" date="2022-10" db="EMBL/GenBank/DDBJ databases">
        <title>Tapping the CABI collections for fungal endophytes: first genome assemblies for Collariella, Neodidymelliopsis, Ascochyta clinopodiicola, Didymella pomorum, Didymosphaeria variabile, Neocosmospora piperis and Neocucurbitaria cava.</title>
        <authorList>
            <person name="Hill R."/>
        </authorList>
    </citation>
    <scope>NUCLEOTIDE SEQUENCE</scope>
    <source>
        <strain evidence="10">IMI 360193</strain>
    </source>
</reference>
<evidence type="ECO:0000256" key="8">
    <source>
        <dbReference type="ARBA" id="ARBA00031256"/>
    </source>
</evidence>
<dbReference type="GO" id="GO:0006357">
    <property type="term" value="P:regulation of transcription by RNA polymerase II"/>
    <property type="evidence" value="ECO:0007669"/>
    <property type="project" value="InterPro"/>
</dbReference>
<dbReference type="OrthoDB" id="5322661at2759"/>
<keyword evidence="6 9" id="KW-0804">Transcription</keyword>
<organism evidence="10 11">
    <name type="scientific">Didymella glomerata</name>
    <dbReference type="NCBI Taxonomy" id="749621"/>
    <lineage>
        <taxon>Eukaryota</taxon>
        <taxon>Fungi</taxon>
        <taxon>Dikarya</taxon>
        <taxon>Ascomycota</taxon>
        <taxon>Pezizomycotina</taxon>
        <taxon>Dothideomycetes</taxon>
        <taxon>Pleosporomycetidae</taxon>
        <taxon>Pleosporales</taxon>
        <taxon>Pleosporineae</taxon>
        <taxon>Didymellaceae</taxon>
        <taxon>Didymella</taxon>
    </lineage>
</organism>
<keyword evidence="4 9" id="KW-0805">Transcription regulation</keyword>
<comment type="function">
    <text evidence="9">Component of the Mediator complex, a coactivator involved in the regulated transcription of nearly all RNA polymerase II-dependent genes. Mediator functions as a bridge to convey information from gene-specific regulatory proteins to the basal RNA polymerase II transcription machinery. Mediator is recruited to promoters by direct interactions with regulatory proteins and serves as a scaffold for the assembly of a functional preinitiation complex with RNA polymerase II and the general transcription factors.</text>
</comment>
<dbReference type="GO" id="GO:0003712">
    <property type="term" value="F:transcription coregulator activity"/>
    <property type="evidence" value="ECO:0007669"/>
    <property type="project" value="InterPro"/>
</dbReference>
<name>A0A9W8X1K2_9PLEO</name>
<protein>
    <recommendedName>
        <fullName evidence="3 9">Mediator of RNA polymerase II transcription subunit 5</fullName>
    </recommendedName>
    <alternativeName>
        <fullName evidence="8 9">Mediator complex subunit 5</fullName>
    </alternativeName>
</protein>
<dbReference type="InterPro" id="IPR014801">
    <property type="entry name" value="Mediator_Med5_fun"/>
</dbReference>
<evidence type="ECO:0000256" key="3">
    <source>
        <dbReference type="ARBA" id="ARBA00020628"/>
    </source>
</evidence>
<evidence type="ECO:0000313" key="11">
    <source>
        <dbReference type="Proteomes" id="UP001140562"/>
    </source>
</evidence>
<proteinExistence type="inferred from homology"/>
<dbReference type="AlphaFoldDB" id="A0A9W8X1K2"/>
<evidence type="ECO:0000256" key="9">
    <source>
        <dbReference type="RuleBase" id="RU364142"/>
    </source>
</evidence>
<gene>
    <name evidence="10" type="primary">NUT1</name>
    <name evidence="9" type="synonym">MED5</name>
    <name evidence="10" type="ORF">N0V87_003787</name>
</gene>
<dbReference type="GO" id="GO:0016592">
    <property type="term" value="C:mediator complex"/>
    <property type="evidence" value="ECO:0007669"/>
    <property type="project" value="InterPro"/>
</dbReference>
<evidence type="ECO:0000256" key="5">
    <source>
        <dbReference type="ARBA" id="ARBA00023159"/>
    </source>
</evidence>
<evidence type="ECO:0000256" key="1">
    <source>
        <dbReference type="ARBA" id="ARBA00004123"/>
    </source>
</evidence>
<evidence type="ECO:0000256" key="7">
    <source>
        <dbReference type="ARBA" id="ARBA00023242"/>
    </source>
</evidence>
<keyword evidence="5 9" id="KW-0010">Activator</keyword>
<evidence type="ECO:0000313" key="10">
    <source>
        <dbReference type="EMBL" id="KAJ4338664.1"/>
    </source>
</evidence>
<keyword evidence="11" id="KW-1185">Reference proteome</keyword>
<comment type="subcellular location">
    <subcellularLocation>
        <location evidence="1 9">Nucleus</location>
    </subcellularLocation>
</comment>
<evidence type="ECO:0000256" key="6">
    <source>
        <dbReference type="ARBA" id="ARBA00023163"/>
    </source>
</evidence>
<comment type="subunit">
    <text evidence="9">Component of the Mediator complex.</text>
</comment>
<dbReference type="PANTHER" id="PTHR35784:SF1">
    <property type="entry name" value="MEDIATOR OF RNA POLYMERASE II TRANSCRIPTION SUBUNIT 5"/>
    <property type="match status" value="1"/>
</dbReference>
<sequence>MNHLSIVGYIFYLTPSPGLTGRSAPSGWTMESMVKEWAAFFNRCLDRRVEPTLFDAATAKLHQKSPLPGNKLAALLLKPQSSNASSFDPRVLVYVEHLLALKKVDASDVLSATFYYSKDRLPKTGDDSLEKQSKWCISPKLEELVCHRLQRAFAAEERPLNNTEGLQTLIVLTRWMQAMVTSHTSDTMMQAMVGIQHQPQQHTIDVREALGVLVVGVIENSKILMILNHPTTKDLRKRVARSLSSFIPFLSHNSLGSQSSLEIANRLEMSQKQHELYEKPATIEGVQDENANLEVAALQLDSVMDLPFVSTRAGLYVFLNSLLVARPLTDDITIVNYLSSKYKIDSQNMATDLVTASFDILANAMYRNEPASTMFCLKSFLINKVPVLLTPLSGSIFPLTPEMSITHALNHIDPGAFPAFSQGFDDIMGGNNSLSDVRQGFLNACALHGHITTSTVERLLGEQPTQGPPANRYEKKTLLDQCKSNFDKVNAYIDEMDNLDGNAGAIVGAVTEFIAHVCETQVTMHLKQICNLLSKKPQCLDVMLQFTSPASILQPLCQFLDDWHYDNDQGWSDAVPVTYLVLTLPSEYQPVYDDFGAILVLIMAFVYRYDISYTDIGISQGSFIARLIERGSHSIAPDDLTEDQGKHLGSWLKGLYDSGNEGLSNDVFASCRPHDFYLIVPTFFSQTVMACSAGVLSHETVKGGLEYLGETFLSPSLIGGLSWMANHALKQTHNDLDAMMKIFHDTILTVPSGGDAQAMHSTIIAMVSSRLENCFRTLQRRDPSRTDIEPLLQAIKPNAHFDRSTYASMRELEQWTNAPNITLNTALRHTVQQLAQWASTAAINPTPPSYTHRLIYASSSTLGVYQTVRAIVDEVKAQTEAGNGANALDVAVSIICAPTVEDSPVPVDWIGSSIHAPAPPRTRMNLREMLKHVFDNAAPLVATDPSSAEAIVRLHRRVEAQLASIGEGNLQPPVITMHNVSINDMQAQTINDDINKAMEDAANASLTNDLDLQPMDKKALEQSMQDLAGAGDLDLSSMGMDAGNNMTGDLNGNLGSLPDIDLSDMNSMGMDMDMDMNMGGGGDDDWGLDFDNM</sequence>
<comment type="caution">
    <text evidence="10">The sequence shown here is derived from an EMBL/GenBank/DDBJ whole genome shotgun (WGS) entry which is preliminary data.</text>
</comment>
<dbReference type="Proteomes" id="UP001140562">
    <property type="component" value="Unassembled WGS sequence"/>
</dbReference>
<dbReference type="EMBL" id="JAPEUV010000028">
    <property type="protein sequence ID" value="KAJ4338664.1"/>
    <property type="molecule type" value="Genomic_DNA"/>
</dbReference>
<evidence type="ECO:0000256" key="4">
    <source>
        <dbReference type="ARBA" id="ARBA00023015"/>
    </source>
</evidence>
<keyword evidence="7 9" id="KW-0539">Nucleus</keyword>
<accession>A0A9W8X1K2</accession>
<evidence type="ECO:0000256" key="2">
    <source>
        <dbReference type="ARBA" id="ARBA00008782"/>
    </source>
</evidence>
<comment type="similarity">
    <text evidence="2 9">Belongs to the Mediator complex subunit 5 family.</text>
</comment>
<dbReference type="Pfam" id="PF08689">
    <property type="entry name" value="Med5"/>
    <property type="match status" value="1"/>
</dbReference>
<dbReference type="PANTHER" id="PTHR35784">
    <property type="entry name" value="MEDIATOR OF RNA POLYMERASE II TRANSCRIPTION SUBUNIT 5"/>
    <property type="match status" value="1"/>
</dbReference>